<dbReference type="Proteomes" id="UP001301526">
    <property type="component" value="Chromosome"/>
</dbReference>
<keyword evidence="2" id="KW-1185">Reference proteome</keyword>
<dbReference type="InterPro" id="IPR010282">
    <property type="entry name" value="Uncharacterised_HutD/Ves"/>
</dbReference>
<gene>
    <name evidence="1" type="ORF">PW220_06455</name>
</gene>
<reference evidence="1 2" key="1">
    <citation type="submission" date="2023-02" db="EMBL/GenBank/DDBJ databases">
        <title>Streptococcus sp. Genome Sequencing and Assembly.</title>
        <authorList>
            <person name="Shore S.M."/>
            <person name="Nicholson T.L."/>
        </authorList>
    </citation>
    <scope>NUCLEOTIDE SEQUENCE [LARGE SCALE GENOMIC DNA]</scope>
    <source>
        <strain evidence="1 2">29892</strain>
    </source>
</reference>
<name>A0AA96VG53_9STRE</name>
<dbReference type="Pfam" id="PF05962">
    <property type="entry name" value="HutD"/>
    <property type="match status" value="1"/>
</dbReference>
<dbReference type="PANTHER" id="PTHR37943:SF1">
    <property type="entry name" value="PROTEIN VES"/>
    <property type="match status" value="1"/>
</dbReference>
<dbReference type="Gene3D" id="2.60.120.10">
    <property type="entry name" value="Jelly Rolls"/>
    <property type="match status" value="1"/>
</dbReference>
<sequence length="203" mass="23185">MIRVEKYKTSDYQETSWSGGRTTQLYLFPAQSSYGERNFQFRLSTASMDTEQSTFTSLPSYHRILLSLDQTIVLQDMNSGEQVTLAPYHIHRFEGEQSIQCVGKAQDFNIIFDDSVQADLQVMDENKWVVECEGDFQFIYALVNLDFHIEGWGSGHLAAKELLVVETNELPPLHLHLTACQACQKPKALIARLRSTDLSRNMI</sequence>
<evidence type="ECO:0000313" key="1">
    <source>
        <dbReference type="EMBL" id="WNY48373.1"/>
    </source>
</evidence>
<protein>
    <submittedName>
        <fullName evidence="1">HutD family protein</fullName>
    </submittedName>
</protein>
<dbReference type="PANTHER" id="PTHR37943">
    <property type="entry name" value="PROTEIN VES"/>
    <property type="match status" value="1"/>
</dbReference>
<dbReference type="EMBL" id="CP118734">
    <property type="protein sequence ID" value="WNY48373.1"/>
    <property type="molecule type" value="Genomic_DNA"/>
</dbReference>
<dbReference type="InterPro" id="IPR011051">
    <property type="entry name" value="RmlC_Cupin_sf"/>
</dbReference>
<evidence type="ECO:0000313" key="2">
    <source>
        <dbReference type="Proteomes" id="UP001301526"/>
    </source>
</evidence>
<dbReference type="AlphaFoldDB" id="A0AA96VG53"/>
<accession>A0AA96VG53</accession>
<dbReference type="InterPro" id="IPR014710">
    <property type="entry name" value="RmlC-like_jellyroll"/>
</dbReference>
<organism evidence="1 2">
    <name type="scientific">Streptococcus iners subsp. hyiners</name>
    <dbReference type="NCBI Taxonomy" id="3028083"/>
    <lineage>
        <taxon>Bacteria</taxon>
        <taxon>Bacillati</taxon>
        <taxon>Bacillota</taxon>
        <taxon>Bacilli</taxon>
        <taxon>Lactobacillales</taxon>
        <taxon>Streptococcaceae</taxon>
        <taxon>Streptococcus</taxon>
        <taxon>Streptococcus iners</taxon>
    </lineage>
</organism>
<dbReference type="SUPFAM" id="SSF51182">
    <property type="entry name" value="RmlC-like cupins"/>
    <property type="match status" value="1"/>
</dbReference>
<proteinExistence type="predicted"/>
<dbReference type="RefSeq" id="WP_248055088.1">
    <property type="nucleotide sequence ID" value="NZ_CP118734.1"/>
</dbReference>